<reference evidence="1" key="1">
    <citation type="submission" date="2014-09" db="EMBL/GenBank/DDBJ databases">
        <authorList>
            <person name="Magalhaes I.L.F."/>
            <person name="Oliveira U."/>
            <person name="Santos F.R."/>
            <person name="Vidigal T.H.D.A."/>
            <person name="Brescovit A.D."/>
            <person name="Santos A.J."/>
        </authorList>
    </citation>
    <scope>NUCLEOTIDE SEQUENCE</scope>
    <source>
        <tissue evidence="1">Shoot tissue taken approximately 20 cm above the soil surface</tissue>
    </source>
</reference>
<proteinExistence type="predicted"/>
<reference evidence="1" key="2">
    <citation type="journal article" date="2015" name="Data Brief">
        <title>Shoot transcriptome of the giant reed, Arundo donax.</title>
        <authorList>
            <person name="Barrero R.A."/>
            <person name="Guerrero F.D."/>
            <person name="Moolhuijzen P."/>
            <person name="Goolsby J.A."/>
            <person name="Tidwell J."/>
            <person name="Bellgard S.E."/>
            <person name="Bellgard M.I."/>
        </authorList>
    </citation>
    <scope>NUCLEOTIDE SEQUENCE</scope>
    <source>
        <tissue evidence="1">Shoot tissue taken approximately 20 cm above the soil surface</tissue>
    </source>
</reference>
<sequence>MSIDWLDFKSMSPHYSMPHDKTILIEWCRYY</sequence>
<protein>
    <submittedName>
        <fullName evidence="1">Uncharacterized protein</fullName>
    </submittedName>
</protein>
<dbReference type="EMBL" id="GBRH01199889">
    <property type="protein sequence ID" value="JAD98006.1"/>
    <property type="molecule type" value="Transcribed_RNA"/>
</dbReference>
<dbReference type="AlphaFoldDB" id="A0A0A9ED71"/>
<evidence type="ECO:0000313" key="1">
    <source>
        <dbReference type="EMBL" id="JAD98006.1"/>
    </source>
</evidence>
<accession>A0A0A9ED71</accession>
<name>A0A0A9ED71_ARUDO</name>
<organism evidence="1">
    <name type="scientific">Arundo donax</name>
    <name type="common">Giant reed</name>
    <name type="synonym">Donax arundinaceus</name>
    <dbReference type="NCBI Taxonomy" id="35708"/>
    <lineage>
        <taxon>Eukaryota</taxon>
        <taxon>Viridiplantae</taxon>
        <taxon>Streptophyta</taxon>
        <taxon>Embryophyta</taxon>
        <taxon>Tracheophyta</taxon>
        <taxon>Spermatophyta</taxon>
        <taxon>Magnoliopsida</taxon>
        <taxon>Liliopsida</taxon>
        <taxon>Poales</taxon>
        <taxon>Poaceae</taxon>
        <taxon>PACMAD clade</taxon>
        <taxon>Arundinoideae</taxon>
        <taxon>Arundineae</taxon>
        <taxon>Arundo</taxon>
    </lineage>
</organism>